<feature type="transmembrane region" description="Helical" evidence="1">
    <location>
        <begin position="93"/>
        <end position="110"/>
    </location>
</feature>
<dbReference type="Proteomes" id="UP000253410">
    <property type="component" value="Unassembled WGS sequence"/>
</dbReference>
<gene>
    <name evidence="2" type="ORF">DF182_20510</name>
</gene>
<sequence length="140" mass="15772">MIARYLWEAGSAIIGLMGLSHFRATLFTNKLFPRNAALIEEMKKSSVVLTEELTMWKAWMGFNATHSSGAMFIGITNFYLAQTSFAFLQSSQFLLICTLLAMGFYVWVAAKYWMKIVMGMLSVATACFIVAYILMMMNKG</sequence>
<feature type="transmembrane region" description="Helical" evidence="1">
    <location>
        <begin position="116"/>
        <end position="135"/>
    </location>
</feature>
<keyword evidence="3" id="KW-1185">Reference proteome</keyword>
<evidence type="ECO:0008006" key="4">
    <source>
        <dbReference type="Google" id="ProtNLM"/>
    </source>
</evidence>
<accession>A0A365XSD5</accession>
<proteinExistence type="predicted"/>
<dbReference type="AlphaFoldDB" id="A0A365XSD5"/>
<organism evidence="2 3">
    <name type="scientific">Chitinophaga flava</name>
    <dbReference type="NCBI Taxonomy" id="2259036"/>
    <lineage>
        <taxon>Bacteria</taxon>
        <taxon>Pseudomonadati</taxon>
        <taxon>Bacteroidota</taxon>
        <taxon>Chitinophagia</taxon>
        <taxon>Chitinophagales</taxon>
        <taxon>Chitinophagaceae</taxon>
        <taxon>Chitinophaga</taxon>
    </lineage>
</organism>
<keyword evidence="1" id="KW-1133">Transmembrane helix</keyword>
<evidence type="ECO:0000313" key="2">
    <source>
        <dbReference type="EMBL" id="RBL88931.1"/>
    </source>
</evidence>
<dbReference type="EMBL" id="QFFJ01000002">
    <property type="protein sequence ID" value="RBL88931.1"/>
    <property type="molecule type" value="Genomic_DNA"/>
</dbReference>
<keyword evidence="1" id="KW-0812">Transmembrane</keyword>
<evidence type="ECO:0000256" key="1">
    <source>
        <dbReference type="SAM" id="Phobius"/>
    </source>
</evidence>
<name>A0A365XSD5_9BACT</name>
<protein>
    <recommendedName>
        <fullName evidence="4">DUF1304 domain-containing protein</fullName>
    </recommendedName>
</protein>
<dbReference type="InterPro" id="IPR058068">
    <property type="entry name" value="LIC_13387-like"/>
</dbReference>
<reference evidence="2 3" key="1">
    <citation type="submission" date="2018-05" db="EMBL/GenBank/DDBJ databases">
        <title>Chitinophaga sp. K3CV102501T nov., isolated from isolated from a monsoon evergreen broad-leaved forest soil.</title>
        <authorList>
            <person name="Lv Y."/>
        </authorList>
    </citation>
    <scope>NUCLEOTIDE SEQUENCE [LARGE SCALE GENOMIC DNA]</scope>
    <source>
        <strain evidence="2 3">GDMCC 1.1325</strain>
    </source>
</reference>
<comment type="caution">
    <text evidence="2">The sequence shown here is derived from an EMBL/GenBank/DDBJ whole genome shotgun (WGS) entry which is preliminary data.</text>
</comment>
<evidence type="ECO:0000313" key="3">
    <source>
        <dbReference type="Proteomes" id="UP000253410"/>
    </source>
</evidence>
<feature type="transmembrane region" description="Helical" evidence="1">
    <location>
        <begin position="58"/>
        <end position="81"/>
    </location>
</feature>
<dbReference type="RefSeq" id="WP_113617674.1">
    <property type="nucleotide sequence ID" value="NZ_QFFJ01000002.1"/>
</dbReference>
<keyword evidence="1" id="KW-0472">Membrane</keyword>
<dbReference type="OrthoDB" id="960254at2"/>
<dbReference type="NCBIfam" id="NF047765">
    <property type="entry name" value="LIC_13387_fam"/>
    <property type="match status" value="1"/>
</dbReference>